<dbReference type="Proteomes" id="UP000448292">
    <property type="component" value="Unassembled WGS sequence"/>
</dbReference>
<feature type="binding site" evidence="9">
    <location>
        <position position="95"/>
    </location>
    <ligand>
        <name>Mg(2+)</name>
        <dbReference type="ChEBI" id="CHEBI:18420"/>
        <label>1</label>
    </ligand>
</feature>
<protein>
    <recommendedName>
        <fullName evidence="9">3'(2'),5'-bisphosphate nucleotidase CysQ</fullName>
        <ecNumber evidence="9">3.1.3.7</ecNumber>
    </recommendedName>
    <alternativeName>
        <fullName evidence="9">3'(2'),5-bisphosphonucleoside 3'(2')-phosphohydrolase</fullName>
    </alternativeName>
    <alternativeName>
        <fullName evidence="9">3'-phosphoadenosine 5'-phosphate phosphatase</fullName>
        <shortName evidence="9">PAP phosphatase</shortName>
    </alternativeName>
</protein>
<keyword evidence="7 9" id="KW-0460">Magnesium</keyword>
<dbReference type="GO" id="GO:0000103">
    <property type="term" value="P:sulfate assimilation"/>
    <property type="evidence" value="ECO:0007669"/>
    <property type="project" value="TreeGrafter"/>
</dbReference>
<dbReference type="GO" id="GO:0046854">
    <property type="term" value="P:phosphatidylinositol phosphate biosynthetic process"/>
    <property type="evidence" value="ECO:0007669"/>
    <property type="project" value="InterPro"/>
</dbReference>
<feature type="binding site" evidence="9">
    <location>
        <position position="75"/>
    </location>
    <ligand>
        <name>substrate</name>
    </ligand>
</feature>
<dbReference type="NCBIfam" id="TIGR01331">
    <property type="entry name" value="bisphos_cysQ"/>
    <property type="match status" value="1"/>
</dbReference>
<evidence type="ECO:0000256" key="10">
    <source>
        <dbReference type="PIRSR" id="PIRSR600760-2"/>
    </source>
</evidence>
<dbReference type="PANTHER" id="PTHR43028">
    <property type="entry name" value="3'(2'),5'-BISPHOSPHATE NUCLEOTIDASE 1"/>
    <property type="match status" value="1"/>
</dbReference>
<feature type="binding site" evidence="9">
    <location>
        <position position="221"/>
    </location>
    <ligand>
        <name>substrate</name>
    </ligand>
</feature>
<keyword evidence="6 9" id="KW-0378">Hydrolase</keyword>
<organism evidence="11 12">
    <name type="scientific">Oceanidesulfovibrio indonesiensis</name>
    <dbReference type="NCBI Taxonomy" id="54767"/>
    <lineage>
        <taxon>Bacteria</taxon>
        <taxon>Pseudomonadati</taxon>
        <taxon>Thermodesulfobacteriota</taxon>
        <taxon>Desulfovibrionia</taxon>
        <taxon>Desulfovibrionales</taxon>
        <taxon>Desulfovibrionaceae</taxon>
        <taxon>Oceanidesulfovibrio</taxon>
    </lineage>
</organism>
<dbReference type="GO" id="GO:0000287">
    <property type="term" value="F:magnesium ion binding"/>
    <property type="evidence" value="ECO:0007669"/>
    <property type="project" value="UniProtKB-UniRule"/>
</dbReference>
<dbReference type="OrthoDB" id="9785695at2"/>
<feature type="binding site" evidence="9">
    <location>
        <position position="97"/>
    </location>
    <ligand>
        <name>Mg(2+)</name>
        <dbReference type="ChEBI" id="CHEBI:18420"/>
        <label>1</label>
    </ligand>
</feature>
<dbReference type="PROSITE" id="PS00630">
    <property type="entry name" value="IMP_2"/>
    <property type="match status" value="1"/>
</dbReference>
<dbReference type="AlphaFoldDB" id="A0A7M3MFW4"/>
<name>A0A7M3MFW4_9BACT</name>
<evidence type="ECO:0000256" key="4">
    <source>
        <dbReference type="ARBA" id="ARBA00022519"/>
    </source>
</evidence>
<evidence type="ECO:0000256" key="7">
    <source>
        <dbReference type="ARBA" id="ARBA00022842"/>
    </source>
</evidence>
<evidence type="ECO:0000256" key="8">
    <source>
        <dbReference type="ARBA" id="ARBA00023136"/>
    </source>
</evidence>
<comment type="similarity">
    <text evidence="2 9">Belongs to the inositol monophosphatase superfamily. CysQ family.</text>
</comment>
<feature type="binding site" evidence="10">
    <location>
        <position position="98"/>
    </location>
    <ligand>
        <name>Mg(2+)</name>
        <dbReference type="ChEBI" id="CHEBI:18420"/>
        <label>1</label>
        <note>catalytic</note>
    </ligand>
</feature>
<feature type="binding site" evidence="10">
    <location>
        <position position="97"/>
    </location>
    <ligand>
        <name>Mg(2+)</name>
        <dbReference type="ChEBI" id="CHEBI:18420"/>
        <label>1</label>
        <note>catalytic</note>
    </ligand>
</feature>
<dbReference type="PRINTS" id="PR00377">
    <property type="entry name" value="IMPHPHTASES"/>
</dbReference>
<comment type="cofactor">
    <cofactor evidence="9 10">
        <name>Mg(2+)</name>
        <dbReference type="ChEBI" id="CHEBI:18420"/>
    </cofactor>
</comment>
<keyword evidence="12" id="KW-1185">Reference proteome</keyword>
<evidence type="ECO:0000313" key="12">
    <source>
        <dbReference type="Proteomes" id="UP000448292"/>
    </source>
</evidence>
<dbReference type="Gene3D" id="3.30.540.10">
    <property type="entry name" value="Fructose-1,6-Bisphosphatase, subunit A, domain 1"/>
    <property type="match status" value="1"/>
</dbReference>
<dbReference type="Pfam" id="PF00459">
    <property type="entry name" value="Inositol_P"/>
    <property type="match status" value="1"/>
</dbReference>
<dbReference type="GO" id="GO:0005886">
    <property type="term" value="C:plasma membrane"/>
    <property type="evidence" value="ECO:0007669"/>
    <property type="project" value="UniProtKB-SubCell"/>
</dbReference>
<feature type="binding site" evidence="9">
    <location>
        <position position="221"/>
    </location>
    <ligand>
        <name>Mg(2+)</name>
        <dbReference type="ChEBI" id="CHEBI:18420"/>
        <label>2</label>
    </ligand>
</feature>
<proteinExistence type="inferred from homology"/>
<feature type="binding site" evidence="10">
    <location>
        <position position="75"/>
    </location>
    <ligand>
        <name>Mg(2+)</name>
        <dbReference type="ChEBI" id="CHEBI:18420"/>
        <label>1</label>
        <note>catalytic</note>
    </ligand>
</feature>
<accession>A0A7M3MFW4</accession>
<dbReference type="GO" id="GO:0050427">
    <property type="term" value="P:3'-phosphoadenosine 5'-phosphosulfate metabolic process"/>
    <property type="evidence" value="ECO:0007669"/>
    <property type="project" value="TreeGrafter"/>
</dbReference>
<keyword evidence="5 9" id="KW-0479">Metal-binding</keyword>
<dbReference type="SUPFAM" id="SSF56655">
    <property type="entry name" value="Carbohydrate phosphatase"/>
    <property type="match status" value="1"/>
</dbReference>
<keyword evidence="8 9" id="KW-0472">Membrane</keyword>
<feature type="binding site" evidence="9">
    <location>
        <position position="98"/>
    </location>
    <ligand>
        <name>Mg(2+)</name>
        <dbReference type="ChEBI" id="CHEBI:18420"/>
        <label>2</label>
    </ligand>
</feature>
<dbReference type="EC" id="3.1.3.7" evidence="9"/>
<dbReference type="Gene3D" id="3.40.190.80">
    <property type="match status" value="1"/>
</dbReference>
<dbReference type="PANTHER" id="PTHR43028:SF5">
    <property type="entry name" value="3'(2'),5'-BISPHOSPHATE NUCLEOTIDASE 1"/>
    <property type="match status" value="1"/>
</dbReference>
<feature type="binding site" evidence="10">
    <location>
        <position position="95"/>
    </location>
    <ligand>
        <name>Mg(2+)</name>
        <dbReference type="ChEBI" id="CHEBI:18420"/>
        <label>1</label>
        <note>catalytic</note>
    </ligand>
</feature>
<feature type="binding site" evidence="9">
    <location>
        <position position="95"/>
    </location>
    <ligand>
        <name>Mg(2+)</name>
        <dbReference type="ChEBI" id="CHEBI:18420"/>
        <label>2</label>
    </ligand>
</feature>
<dbReference type="HAMAP" id="MF_02095">
    <property type="entry name" value="CysQ"/>
    <property type="match status" value="1"/>
</dbReference>
<feature type="binding site" evidence="9">
    <location>
        <begin position="97"/>
        <end position="100"/>
    </location>
    <ligand>
        <name>substrate</name>
    </ligand>
</feature>
<evidence type="ECO:0000256" key="5">
    <source>
        <dbReference type="ARBA" id="ARBA00022723"/>
    </source>
</evidence>
<sequence>MNPATHDLSTALEKMGEIAAAAGRELVSRYGKGRGDMAVRYKSDETPVTDADDVAQAIIAAGLAEHFPGVPVISEESVPPDYETRKSWSEFFLVDPLDGTKGFVHGTDDFCVNIALVRERYPAAGVILLPITGELFAGGAGLGSYRKPRGSGPLPLHPQPASPGQAIVLTSRTRRTPKLDEYLRGKPYLGKLHVGGAVKFCLLAAGAGHLYPCLHPTGEWDTAAGQALVEGAGGSVTDLDGYRFRYNKQSLTNGPFIAKI</sequence>
<dbReference type="InterPro" id="IPR050725">
    <property type="entry name" value="CysQ/Inositol_MonoPase"/>
</dbReference>
<keyword evidence="3 9" id="KW-1003">Cell membrane</keyword>
<evidence type="ECO:0000256" key="9">
    <source>
        <dbReference type="HAMAP-Rule" id="MF_02095"/>
    </source>
</evidence>
<feature type="binding site" evidence="10">
    <location>
        <position position="221"/>
    </location>
    <ligand>
        <name>Mg(2+)</name>
        <dbReference type="ChEBI" id="CHEBI:18420"/>
        <label>1</label>
        <note>catalytic</note>
    </ligand>
</feature>
<dbReference type="EMBL" id="QMIE01000005">
    <property type="protein sequence ID" value="TVM18005.1"/>
    <property type="molecule type" value="Genomic_DNA"/>
</dbReference>
<keyword evidence="4" id="KW-0997">Cell inner membrane</keyword>
<evidence type="ECO:0000256" key="3">
    <source>
        <dbReference type="ARBA" id="ARBA00022475"/>
    </source>
</evidence>
<comment type="subcellular location">
    <subcellularLocation>
        <location evidence="9">Cell membrane</location>
        <topology evidence="9">Peripheral membrane protein</topology>
        <orientation evidence="9">Cytoplasmic side</orientation>
    </subcellularLocation>
</comment>
<dbReference type="GO" id="GO:0008441">
    <property type="term" value="F:3'(2'),5'-bisphosphate nucleotidase activity"/>
    <property type="evidence" value="ECO:0007669"/>
    <property type="project" value="UniProtKB-UniRule"/>
</dbReference>
<dbReference type="CDD" id="cd01638">
    <property type="entry name" value="CysQ"/>
    <property type="match status" value="1"/>
</dbReference>
<comment type="caution">
    <text evidence="11">The sequence shown here is derived from an EMBL/GenBank/DDBJ whole genome shotgun (WGS) entry which is preliminary data.</text>
</comment>
<dbReference type="InterPro" id="IPR020583">
    <property type="entry name" value="Inositol_monoP_metal-BS"/>
</dbReference>
<comment type="catalytic activity">
    <reaction evidence="1 9">
        <text>adenosine 3',5'-bisphosphate + H2O = AMP + phosphate</text>
        <dbReference type="Rhea" id="RHEA:10040"/>
        <dbReference type="ChEBI" id="CHEBI:15377"/>
        <dbReference type="ChEBI" id="CHEBI:43474"/>
        <dbReference type="ChEBI" id="CHEBI:58343"/>
        <dbReference type="ChEBI" id="CHEBI:456215"/>
        <dbReference type="EC" id="3.1.3.7"/>
    </reaction>
</comment>
<reference evidence="11 12" key="1">
    <citation type="submission" date="2018-06" db="EMBL/GenBank/DDBJ databases">
        <title>Complete genome of Desulfovibrio indonesiensis P37SLT.</title>
        <authorList>
            <person name="Crispim J.S."/>
            <person name="Vidigal P.M.P."/>
            <person name="Silva L.C.F."/>
            <person name="Laguardia C.N."/>
            <person name="Araujo L.C."/>
            <person name="Dias R.S."/>
            <person name="Sousa M.P."/>
            <person name="Paula S.O."/>
            <person name="Silva C."/>
        </authorList>
    </citation>
    <scope>NUCLEOTIDE SEQUENCE [LARGE SCALE GENOMIC DNA]</scope>
    <source>
        <strain evidence="11 12">P37SLT</strain>
    </source>
</reference>
<evidence type="ECO:0000256" key="2">
    <source>
        <dbReference type="ARBA" id="ARBA00005289"/>
    </source>
</evidence>
<dbReference type="RefSeq" id="WP_144302658.1">
    <property type="nucleotide sequence ID" value="NZ_QMIE01000005.1"/>
</dbReference>
<dbReference type="InterPro" id="IPR020550">
    <property type="entry name" value="Inositol_monophosphatase_CS"/>
</dbReference>
<gene>
    <name evidence="9 11" type="primary">cysQ</name>
    <name evidence="11" type="ORF">DPQ33_07825</name>
</gene>
<comment type="function">
    <text evidence="9">Converts adenosine-3',5'-bisphosphate (PAP) to AMP.</text>
</comment>
<evidence type="ECO:0000256" key="6">
    <source>
        <dbReference type="ARBA" id="ARBA00022801"/>
    </source>
</evidence>
<dbReference type="InterPro" id="IPR000760">
    <property type="entry name" value="Inositol_monophosphatase-like"/>
</dbReference>
<evidence type="ECO:0000256" key="1">
    <source>
        <dbReference type="ARBA" id="ARBA00001625"/>
    </source>
</evidence>
<evidence type="ECO:0000313" key="11">
    <source>
        <dbReference type="EMBL" id="TVM18005.1"/>
    </source>
</evidence>
<dbReference type="PROSITE" id="PS00629">
    <property type="entry name" value="IMP_1"/>
    <property type="match status" value="1"/>
</dbReference>
<feature type="binding site" evidence="9">
    <location>
        <position position="75"/>
    </location>
    <ligand>
        <name>Mg(2+)</name>
        <dbReference type="ChEBI" id="CHEBI:18420"/>
        <label>1</label>
    </ligand>
</feature>
<dbReference type="InterPro" id="IPR006240">
    <property type="entry name" value="CysQ"/>
</dbReference>